<reference evidence="2 3" key="2">
    <citation type="submission" date="2018-11" db="EMBL/GenBank/DDBJ databases">
        <authorList>
            <consortium name="Pathogen Informatics"/>
        </authorList>
    </citation>
    <scope>NUCLEOTIDE SEQUENCE [LARGE SCALE GENOMIC DNA]</scope>
    <source>
        <strain evidence="2 3">NST_G2</strain>
    </source>
</reference>
<dbReference type="Proteomes" id="UP000275846">
    <property type="component" value="Unassembled WGS sequence"/>
</dbReference>
<feature type="region of interest" description="Disordered" evidence="1">
    <location>
        <begin position="1"/>
        <end position="29"/>
    </location>
</feature>
<proteinExistence type="predicted"/>
<sequence>MPVVESKKRLRRQYHDDDEEEEEEKGRPTAQGLVGILQIVTGLSSSSAGPYLITPISPPISQLILEIGVGLCLFSPTGRYLVTRVDNAPGTLWVWRAGLRFSLISILTHTSGPVLSAAWDPQSTARLALCIGTDVVFMWTPQGCVAVEVSLSHFYPPPYYY</sequence>
<reference evidence="4" key="1">
    <citation type="submission" date="2016-06" db="UniProtKB">
        <authorList>
            <consortium name="WormBaseParasite"/>
        </authorList>
    </citation>
    <scope>IDENTIFICATION</scope>
</reference>
<dbReference type="OrthoDB" id="6274954at2759"/>
<dbReference type="WBParaSite" id="SSLN_0000188801-mRNA-1">
    <property type="protein sequence ID" value="SSLN_0000188801-mRNA-1"/>
    <property type="gene ID" value="SSLN_0000188801"/>
</dbReference>
<evidence type="ECO:0000256" key="1">
    <source>
        <dbReference type="SAM" id="MobiDB-lite"/>
    </source>
</evidence>
<dbReference type="InterPro" id="IPR036322">
    <property type="entry name" value="WD40_repeat_dom_sf"/>
</dbReference>
<name>A0A183SC73_SCHSO</name>
<accession>A0A183SC73</accession>
<dbReference type="AlphaFoldDB" id="A0A183SC73"/>
<dbReference type="InterPro" id="IPR052778">
    <property type="entry name" value="Centrosome-WD_assoc"/>
</dbReference>
<keyword evidence="3" id="KW-1185">Reference proteome</keyword>
<evidence type="ECO:0000313" key="3">
    <source>
        <dbReference type="Proteomes" id="UP000275846"/>
    </source>
</evidence>
<evidence type="ECO:0000313" key="4">
    <source>
        <dbReference type="WBParaSite" id="SSLN_0000188801-mRNA-1"/>
    </source>
</evidence>
<organism evidence="4">
    <name type="scientific">Schistocephalus solidus</name>
    <name type="common">Tapeworm</name>
    <dbReference type="NCBI Taxonomy" id="70667"/>
    <lineage>
        <taxon>Eukaryota</taxon>
        <taxon>Metazoa</taxon>
        <taxon>Spiralia</taxon>
        <taxon>Lophotrochozoa</taxon>
        <taxon>Platyhelminthes</taxon>
        <taxon>Cestoda</taxon>
        <taxon>Eucestoda</taxon>
        <taxon>Diphyllobothriidea</taxon>
        <taxon>Diphyllobothriidae</taxon>
        <taxon>Schistocephalus</taxon>
    </lineage>
</organism>
<dbReference type="EMBL" id="UYSU01007589">
    <property type="protein sequence ID" value="VDL88206.1"/>
    <property type="molecule type" value="Genomic_DNA"/>
</dbReference>
<dbReference type="STRING" id="70667.A0A183SC73"/>
<evidence type="ECO:0000313" key="2">
    <source>
        <dbReference type="EMBL" id="VDL88206.1"/>
    </source>
</evidence>
<gene>
    <name evidence="2" type="ORF">SSLN_LOCUS1821</name>
</gene>
<dbReference type="SUPFAM" id="SSF50978">
    <property type="entry name" value="WD40 repeat-like"/>
    <property type="match status" value="1"/>
</dbReference>
<protein>
    <submittedName>
        <fullName evidence="4">WD repeat-containing protein WRAP73</fullName>
    </submittedName>
</protein>
<dbReference type="PANTHER" id="PTHR16220">
    <property type="entry name" value="WD REPEAT PROTEIN 8-RELATED"/>
    <property type="match status" value="1"/>
</dbReference>
<dbReference type="PANTHER" id="PTHR16220:SF0">
    <property type="entry name" value="WD REPEAT-CONTAINING PROTEIN WRAP73"/>
    <property type="match status" value="1"/>
</dbReference>
<dbReference type="GO" id="GO:0005815">
    <property type="term" value="C:microtubule organizing center"/>
    <property type="evidence" value="ECO:0007669"/>
    <property type="project" value="TreeGrafter"/>
</dbReference>
<dbReference type="Gene3D" id="2.130.10.10">
    <property type="entry name" value="YVTN repeat-like/Quinoprotein amine dehydrogenase"/>
    <property type="match status" value="1"/>
</dbReference>
<dbReference type="InterPro" id="IPR015943">
    <property type="entry name" value="WD40/YVTN_repeat-like_dom_sf"/>
</dbReference>
<dbReference type="GO" id="GO:1990811">
    <property type="term" value="C:MWP complex"/>
    <property type="evidence" value="ECO:0007669"/>
    <property type="project" value="TreeGrafter"/>
</dbReference>